<dbReference type="AlphaFoldDB" id="A0A6J0KPK6"/>
<dbReference type="Pfam" id="PF20431">
    <property type="entry name" value="E_motif"/>
    <property type="match status" value="1"/>
</dbReference>
<dbReference type="RefSeq" id="XP_056853853.1">
    <property type="nucleotide sequence ID" value="XM_056997873.1"/>
</dbReference>
<dbReference type="FunFam" id="1.25.40.10:FF:001213">
    <property type="entry name" value="Pentatricopeptide repeat-containing protein, mitochondrial"/>
    <property type="match status" value="1"/>
</dbReference>
<dbReference type="OrthoDB" id="1879205at2759"/>
<dbReference type="GO" id="GO:0003723">
    <property type="term" value="F:RNA binding"/>
    <property type="evidence" value="ECO:0007669"/>
    <property type="project" value="InterPro"/>
</dbReference>
<dbReference type="RefSeq" id="XP_056853854.1">
    <property type="nucleotide sequence ID" value="XM_056997874.1"/>
</dbReference>
<evidence type="ECO:0000313" key="7">
    <source>
        <dbReference type="RefSeq" id="XP_056853853.1"/>
    </source>
</evidence>
<keyword evidence="3" id="KW-1185">Reference proteome</keyword>
<evidence type="ECO:0000313" key="5">
    <source>
        <dbReference type="RefSeq" id="XP_018448970.1"/>
    </source>
</evidence>
<dbReference type="PROSITE" id="PS51375">
    <property type="entry name" value="PPR"/>
    <property type="match status" value="2"/>
</dbReference>
<dbReference type="GO" id="GO:0009451">
    <property type="term" value="P:RNA modification"/>
    <property type="evidence" value="ECO:0007669"/>
    <property type="project" value="InterPro"/>
</dbReference>
<evidence type="ECO:0000313" key="4">
    <source>
        <dbReference type="RefSeq" id="XP_018448969.1"/>
    </source>
</evidence>
<keyword evidence="1" id="KW-0677">Repeat</keyword>
<evidence type="ECO:0000313" key="3">
    <source>
        <dbReference type="Proteomes" id="UP000504610"/>
    </source>
</evidence>
<dbReference type="RefSeq" id="XP_018448972.1">
    <property type="nucleotide sequence ID" value="XM_018593470.2"/>
</dbReference>
<organism evidence="3 4">
    <name type="scientific">Raphanus sativus</name>
    <name type="common">Radish</name>
    <name type="synonym">Raphanus raphanistrum var. sativus</name>
    <dbReference type="NCBI Taxonomy" id="3726"/>
    <lineage>
        <taxon>Eukaryota</taxon>
        <taxon>Viridiplantae</taxon>
        <taxon>Streptophyta</taxon>
        <taxon>Embryophyta</taxon>
        <taxon>Tracheophyta</taxon>
        <taxon>Spermatophyta</taxon>
        <taxon>Magnoliopsida</taxon>
        <taxon>eudicotyledons</taxon>
        <taxon>Gunneridae</taxon>
        <taxon>Pentapetalae</taxon>
        <taxon>rosids</taxon>
        <taxon>malvids</taxon>
        <taxon>Brassicales</taxon>
        <taxon>Brassicaceae</taxon>
        <taxon>Brassiceae</taxon>
        <taxon>Raphanus</taxon>
    </lineage>
</organism>
<proteinExistence type="predicted"/>
<dbReference type="InterPro" id="IPR046960">
    <property type="entry name" value="PPR_At4g14850-like_plant"/>
</dbReference>
<dbReference type="NCBIfam" id="TIGR00756">
    <property type="entry name" value="PPR"/>
    <property type="match status" value="3"/>
</dbReference>
<dbReference type="RefSeq" id="XP_018448970.1">
    <property type="nucleotide sequence ID" value="XM_018593468.2"/>
</dbReference>
<dbReference type="PROSITE" id="PS51257">
    <property type="entry name" value="PROKAR_LIPOPROTEIN"/>
    <property type="match status" value="1"/>
</dbReference>
<dbReference type="PANTHER" id="PTHR47926">
    <property type="entry name" value="PENTATRICOPEPTIDE REPEAT-CONTAINING PROTEIN"/>
    <property type="match status" value="1"/>
</dbReference>
<evidence type="ECO:0000256" key="1">
    <source>
        <dbReference type="ARBA" id="ARBA00022737"/>
    </source>
</evidence>
<dbReference type="Pfam" id="PF01535">
    <property type="entry name" value="PPR"/>
    <property type="match status" value="3"/>
</dbReference>
<feature type="repeat" description="PPR" evidence="2">
    <location>
        <begin position="333"/>
        <end position="367"/>
    </location>
</feature>
<dbReference type="RefSeq" id="XP_018448969.1">
    <property type="nucleotide sequence ID" value="XM_018593467.2"/>
</dbReference>
<feature type="repeat" description="PPR" evidence="2">
    <location>
        <begin position="197"/>
        <end position="231"/>
    </location>
</feature>
<reference evidence="4 5" key="1">
    <citation type="submission" date="2025-04" db="UniProtKB">
        <authorList>
            <consortium name="RefSeq"/>
        </authorList>
    </citation>
    <scope>IDENTIFICATION</scope>
    <source>
        <tissue evidence="4 5">Leaf</tissue>
    </source>
</reference>
<evidence type="ECO:0000313" key="6">
    <source>
        <dbReference type="RefSeq" id="XP_018448972.1"/>
    </source>
</evidence>
<dbReference type="InterPro" id="IPR002885">
    <property type="entry name" value="PPR_rpt"/>
</dbReference>
<accession>A0A6J0KPK6</accession>
<dbReference type="Pfam" id="PF13041">
    <property type="entry name" value="PPR_2"/>
    <property type="match status" value="1"/>
</dbReference>
<evidence type="ECO:0000256" key="2">
    <source>
        <dbReference type="PROSITE-ProRule" id="PRU00708"/>
    </source>
</evidence>
<gene>
    <name evidence="4 5 6 7 8" type="primary">LOC108820515</name>
</gene>
<evidence type="ECO:0000313" key="8">
    <source>
        <dbReference type="RefSeq" id="XP_056853854.1"/>
    </source>
</evidence>
<sequence>MSNKIQMLLSKQKKKRQNLWTVMFLFASCRPIACLSYIIIKRSYTNNISIQHLCSLLDKNASNPRIIHQLHSHFTTTGLLLLPQEQDSKKLLLFNSLLRCYSLGETPLRAYLLYHQLQQLHFLSDHDCRLPPFDSFTYLFLIKATSDPLQGIGLHGLTLKLGFEFHVYVQTALVGMYIAAGNRVDAYKVFDEMPDRSHVTWNVLITGLTNLGEFEKALCLLENMPNRTVVSWTTLIDGYARVNKPKEAILLFWRMVACDAIKPNEITILAILPAVWSFGDLRMCGSVHGYAVKTGFVPCDIRVTNSLIDAYAKCGCIQSSLKFFTEVPNERKNLVSWTTMISAFALHGMGREAVSMFKDMERLGLKPNRVTMISVLNACSQGGLAEEEFLEFFTEMVSKYMITPDVKHYGCLVDMLRRKGRLEEAERIALEIPSDQKAVVWRMLLGACSVYDDPEMAERVTKKLMELERSHGGDYVLMSNIFCGTGRFTDAQRFRKLMDVRGVAKLPGHSQLT</sequence>
<dbReference type="GeneID" id="108820515"/>
<dbReference type="KEGG" id="rsz:108820515"/>
<dbReference type="Gene3D" id="1.25.40.10">
    <property type="entry name" value="Tetratricopeptide repeat domain"/>
    <property type="match status" value="3"/>
</dbReference>
<name>A0A6J0KPK6_RAPSA</name>
<dbReference type="InterPro" id="IPR046848">
    <property type="entry name" value="E_motif"/>
</dbReference>
<protein>
    <submittedName>
        <fullName evidence="4 5">Pentatricopeptide repeat-containing protein At1g09220, mitochondrial-like</fullName>
    </submittedName>
</protein>
<dbReference type="Proteomes" id="UP000504610">
    <property type="component" value="Unplaced"/>
</dbReference>
<dbReference type="PANTHER" id="PTHR47926:SF460">
    <property type="entry name" value="OS01G0815900 PROTEIN"/>
    <property type="match status" value="1"/>
</dbReference>
<dbReference type="FunFam" id="1.25.40.10:FF:002944">
    <property type="entry name" value="Pentatricopeptide repeat-containing protein At1g09220, mitochondrial"/>
    <property type="match status" value="1"/>
</dbReference>
<dbReference type="InterPro" id="IPR011990">
    <property type="entry name" value="TPR-like_helical_dom_sf"/>
</dbReference>